<organism evidence="1 2">
    <name type="scientific">Chryseobacterium camelliae</name>
    <dbReference type="NCBI Taxonomy" id="1265445"/>
    <lineage>
        <taxon>Bacteria</taxon>
        <taxon>Pseudomonadati</taxon>
        <taxon>Bacteroidota</taxon>
        <taxon>Flavobacteriia</taxon>
        <taxon>Flavobacteriales</taxon>
        <taxon>Weeksellaceae</taxon>
        <taxon>Chryseobacterium group</taxon>
        <taxon>Chryseobacterium</taxon>
    </lineage>
</organism>
<keyword evidence="2" id="KW-1185">Reference proteome</keyword>
<dbReference type="EMBL" id="JAUTAL010000001">
    <property type="protein sequence ID" value="MDQ1097472.1"/>
    <property type="molecule type" value="Genomic_DNA"/>
</dbReference>
<comment type="caution">
    <text evidence="1">The sequence shown here is derived from an EMBL/GenBank/DDBJ whole genome shotgun (WGS) entry which is preliminary data.</text>
</comment>
<evidence type="ECO:0000313" key="1">
    <source>
        <dbReference type="EMBL" id="MDQ1097472.1"/>
    </source>
</evidence>
<protein>
    <submittedName>
        <fullName evidence="1">Uncharacterized protein</fullName>
    </submittedName>
</protein>
<name>A0ABU0TKA2_9FLAO</name>
<gene>
    <name evidence="1" type="ORF">QE404_002619</name>
</gene>
<evidence type="ECO:0000313" key="2">
    <source>
        <dbReference type="Proteomes" id="UP001225072"/>
    </source>
</evidence>
<dbReference type="Proteomes" id="UP001225072">
    <property type="component" value="Unassembled WGS sequence"/>
</dbReference>
<accession>A0ABU0TKA2</accession>
<dbReference type="RefSeq" id="WP_307451005.1">
    <property type="nucleotide sequence ID" value="NZ_JAUTAL010000001.1"/>
</dbReference>
<sequence>MKYHEAVAHKKESIQNAHESIIRDYHIIIVPANTDESKKYIEDFSKNPEAYDDASCKKYCTDDNYEVVSFRKETEDSN</sequence>
<reference evidence="1 2" key="1">
    <citation type="submission" date="2023-07" db="EMBL/GenBank/DDBJ databases">
        <title>Functional and genomic diversity of the sorghum phyllosphere microbiome.</title>
        <authorList>
            <person name="Shade A."/>
        </authorList>
    </citation>
    <scope>NUCLEOTIDE SEQUENCE [LARGE SCALE GENOMIC DNA]</scope>
    <source>
        <strain evidence="1 2">SORGH_AS_1064</strain>
    </source>
</reference>
<proteinExistence type="predicted"/>